<dbReference type="Gene3D" id="3.40.50.720">
    <property type="entry name" value="NAD(P)-binding Rossmann-like Domain"/>
    <property type="match status" value="1"/>
</dbReference>
<comment type="caution">
    <text evidence="1">The sequence shown here is derived from an EMBL/GenBank/DDBJ whole genome shotgun (WGS) entry which is preliminary data.</text>
</comment>
<dbReference type="RefSeq" id="WP_202995465.1">
    <property type="nucleotide sequence ID" value="NZ_JAENHO010000009.1"/>
</dbReference>
<gene>
    <name evidence="1" type="ORF">JKJ07_31325</name>
</gene>
<proteinExistence type="predicted"/>
<dbReference type="PANTHER" id="PTHR43431:SF7">
    <property type="entry name" value="OXIDOREDUCTASE, SHORT CHAIN DEHYDROGENASE_REDUCTASE FAMILY (AFU_ORTHOLOGUE AFUA_5G14000)"/>
    <property type="match status" value="1"/>
</dbReference>
<dbReference type="Pfam" id="PF00106">
    <property type="entry name" value="adh_short"/>
    <property type="match status" value="1"/>
</dbReference>
<dbReference type="Proteomes" id="UP000598996">
    <property type="component" value="Unassembled WGS sequence"/>
</dbReference>
<dbReference type="PANTHER" id="PTHR43431">
    <property type="entry name" value="OXIDOREDUCTASE, SHORT CHAIN DEHYDROGENASE/REDUCTASE FAMILY (AFU_ORTHOLOGUE AFUA_5G14000)"/>
    <property type="match status" value="1"/>
</dbReference>
<evidence type="ECO:0000313" key="2">
    <source>
        <dbReference type="Proteomes" id="UP000598996"/>
    </source>
</evidence>
<organism evidence="1 2">
    <name type="scientific">Paractinoplanes lichenicola</name>
    <dbReference type="NCBI Taxonomy" id="2802976"/>
    <lineage>
        <taxon>Bacteria</taxon>
        <taxon>Bacillati</taxon>
        <taxon>Actinomycetota</taxon>
        <taxon>Actinomycetes</taxon>
        <taxon>Micromonosporales</taxon>
        <taxon>Micromonosporaceae</taxon>
        <taxon>Paractinoplanes</taxon>
    </lineage>
</organism>
<dbReference type="EMBL" id="JAENHO010000009">
    <property type="protein sequence ID" value="MBL7258812.1"/>
    <property type="molecule type" value="Genomic_DNA"/>
</dbReference>
<keyword evidence="2" id="KW-1185">Reference proteome</keyword>
<protein>
    <submittedName>
        <fullName evidence="1">SDR family NAD(P)-dependent oxidoreductase</fullName>
    </submittedName>
</protein>
<dbReference type="InterPro" id="IPR002347">
    <property type="entry name" value="SDR_fam"/>
</dbReference>
<name>A0ABS1VWE7_9ACTN</name>
<accession>A0ABS1VWE7</accession>
<reference evidence="1 2" key="1">
    <citation type="submission" date="2021-01" db="EMBL/GenBank/DDBJ databases">
        <title>Actinoplanes sp. nov. LDG1-01 isolated from lichen.</title>
        <authorList>
            <person name="Saeng-In P."/>
            <person name="Phongsopitanun W."/>
            <person name="Kanchanasin P."/>
            <person name="Yuki M."/>
            <person name="Kudo T."/>
            <person name="Ohkuma M."/>
            <person name="Tanasupawat S."/>
        </authorList>
    </citation>
    <scope>NUCLEOTIDE SEQUENCE [LARGE SCALE GENOMIC DNA]</scope>
    <source>
        <strain evidence="1 2">LDG1-01</strain>
    </source>
</reference>
<sequence length="205" mass="21096">MTTIAIVGAGPGLGAAVARRFGTAGFEVALISRNPGKLGGKGYPADVRDSEALTAALTRAADELGPIEVLQYSPIPHRDFLKPVADTTADDVRAAVEFSVLGPMAAVNTVLPGMRELGRGSILFVNGGSGARPNPKVAGTSIAFAGEGAYGKMLHDTLGADGIRVAQLIIPGAIRPEDTDGLAEQLWQLHTTDGEFRTFSDGSAA</sequence>
<dbReference type="SUPFAM" id="SSF51735">
    <property type="entry name" value="NAD(P)-binding Rossmann-fold domains"/>
    <property type="match status" value="1"/>
</dbReference>
<dbReference type="InterPro" id="IPR036291">
    <property type="entry name" value="NAD(P)-bd_dom_sf"/>
</dbReference>
<evidence type="ECO:0000313" key="1">
    <source>
        <dbReference type="EMBL" id="MBL7258812.1"/>
    </source>
</evidence>